<sequence length="181" mass="18594">MKLKSTLLFAASALLFAACQKNDPTASPGVTKTDSSPSPALSAILDASVTGDAVPIHILRETAQPGDTVTVRGRVMGNASPFVEGRAAFIIGDPEVLTACSDNEGDECETPWDNCCDTPEDKKRGTATVQIVGADGRVLKEGVEGVGGVGKLVTLTVSGTVAEGSSPELLVIDARAIDVVR</sequence>
<feature type="chain" id="PRO_5032382538" evidence="1">
    <location>
        <begin position="18"/>
        <end position="181"/>
    </location>
</feature>
<comment type="caution">
    <text evidence="2">The sequence shown here is derived from an EMBL/GenBank/DDBJ whole genome shotgun (WGS) entry which is preliminary data.</text>
</comment>
<dbReference type="Proteomes" id="UP000557717">
    <property type="component" value="Unassembled WGS sequence"/>
</dbReference>
<feature type="signal peptide" evidence="1">
    <location>
        <begin position="1"/>
        <end position="17"/>
    </location>
</feature>
<organism evidence="2 3">
    <name type="scientific">Haloferula luteola</name>
    <dbReference type="NCBI Taxonomy" id="595692"/>
    <lineage>
        <taxon>Bacteria</taxon>
        <taxon>Pseudomonadati</taxon>
        <taxon>Verrucomicrobiota</taxon>
        <taxon>Verrucomicrobiia</taxon>
        <taxon>Verrucomicrobiales</taxon>
        <taxon>Verrucomicrobiaceae</taxon>
        <taxon>Haloferula</taxon>
    </lineage>
</organism>
<keyword evidence="3" id="KW-1185">Reference proteome</keyword>
<dbReference type="EMBL" id="JACHFD010000001">
    <property type="protein sequence ID" value="MBB5349980.1"/>
    <property type="molecule type" value="Genomic_DNA"/>
</dbReference>
<protein>
    <submittedName>
        <fullName evidence="2">Putative lipoprotein YajG</fullName>
    </submittedName>
</protein>
<reference evidence="2 3" key="1">
    <citation type="submission" date="2020-08" db="EMBL/GenBank/DDBJ databases">
        <title>Genomic Encyclopedia of Type Strains, Phase IV (KMG-IV): sequencing the most valuable type-strain genomes for metagenomic binning, comparative biology and taxonomic classification.</title>
        <authorList>
            <person name="Goeker M."/>
        </authorList>
    </citation>
    <scope>NUCLEOTIDE SEQUENCE [LARGE SCALE GENOMIC DNA]</scope>
    <source>
        <strain evidence="2 3">YC6886</strain>
    </source>
</reference>
<gene>
    <name evidence="2" type="ORF">HNR46_000201</name>
</gene>
<evidence type="ECO:0000313" key="2">
    <source>
        <dbReference type="EMBL" id="MBB5349980.1"/>
    </source>
</evidence>
<dbReference type="PROSITE" id="PS51257">
    <property type="entry name" value="PROKAR_LIPOPROTEIN"/>
    <property type="match status" value="1"/>
</dbReference>
<evidence type="ECO:0000313" key="3">
    <source>
        <dbReference type="Proteomes" id="UP000557717"/>
    </source>
</evidence>
<dbReference type="RefSeq" id="WP_184014914.1">
    <property type="nucleotide sequence ID" value="NZ_JACHFD010000001.1"/>
</dbReference>
<name>A0A840V7P8_9BACT</name>
<accession>A0A840V7P8</accession>
<proteinExistence type="predicted"/>
<keyword evidence="1" id="KW-0732">Signal</keyword>
<evidence type="ECO:0000256" key="1">
    <source>
        <dbReference type="SAM" id="SignalP"/>
    </source>
</evidence>
<dbReference type="AlphaFoldDB" id="A0A840V7P8"/>
<keyword evidence="2" id="KW-0449">Lipoprotein</keyword>